<keyword evidence="2" id="KW-1185">Reference proteome</keyword>
<dbReference type="AlphaFoldDB" id="A0A0R1GR79"/>
<dbReference type="PATRIC" id="fig|1267003.4.peg.937"/>
<evidence type="ECO:0000313" key="1">
    <source>
        <dbReference type="EMBL" id="KRK36408.1"/>
    </source>
</evidence>
<reference evidence="1 2" key="1">
    <citation type="journal article" date="2015" name="Genome Announc.">
        <title>Expanding the biotechnology potential of lactobacilli through comparative genomics of 213 strains and associated genera.</title>
        <authorList>
            <person name="Sun Z."/>
            <person name="Harris H.M."/>
            <person name="McCann A."/>
            <person name="Guo C."/>
            <person name="Argimon S."/>
            <person name="Zhang W."/>
            <person name="Yang X."/>
            <person name="Jeffery I.B."/>
            <person name="Cooney J.C."/>
            <person name="Kagawa T.F."/>
            <person name="Liu W."/>
            <person name="Song Y."/>
            <person name="Salvetti E."/>
            <person name="Wrobel A."/>
            <person name="Rasinkangas P."/>
            <person name="Parkhill J."/>
            <person name="Rea M.C."/>
            <person name="O'Sullivan O."/>
            <person name="Ritari J."/>
            <person name="Douillard F.P."/>
            <person name="Paul Ross R."/>
            <person name="Yang R."/>
            <person name="Briner A.E."/>
            <person name="Felis G.E."/>
            <person name="de Vos W.M."/>
            <person name="Barrangou R."/>
            <person name="Klaenhammer T.R."/>
            <person name="Caufield P.W."/>
            <person name="Cui Y."/>
            <person name="Zhang H."/>
            <person name="O'Toole P.W."/>
        </authorList>
    </citation>
    <scope>NUCLEOTIDE SEQUENCE [LARGE SCALE GENOMIC DNA]</scope>
    <source>
        <strain evidence="1 2">ATCC 53295</strain>
    </source>
</reference>
<comment type="caution">
    <text evidence="1">The sequence shown here is derived from an EMBL/GenBank/DDBJ whole genome shotgun (WGS) entry which is preliminary data.</text>
</comment>
<evidence type="ECO:0000313" key="2">
    <source>
        <dbReference type="Proteomes" id="UP000051176"/>
    </source>
</evidence>
<name>A0A0R1GR79_9LACO</name>
<proteinExistence type="predicted"/>
<gene>
    <name evidence="1" type="ORF">FD07_GL000881</name>
</gene>
<dbReference type="EMBL" id="AZCZ01000022">
    <property type="protein sequence ID" value="KRK36408.1"/>
    <property type="molecule type" value="Genomic_DNA"/>
</dbReference>
<organism evidence="1 2">
    <name type="scientific">Levilactobacillus parabrevis ATCC 53295</name>
    <dbReference type="NCBI Taxonomy" id="1267003"/>
    <lineage>
        <taxon>Bacteria</taxon>
        <taxon>Bacillati</taxon>
        <taxon>Bacillota</taxon>
        <taxon>Bacilli</taxon>
        <taxon>Lactobacillales</taxon>
        <taxon>Lactobacillaceae</taxon>
        <taxon>Levilactobacillus</taxon>
    </lineage>
</organism>
<accession>A0A0R1GR79</accession>
<sequence>MIPSDHGTEFLQLADISDEQWAAIFYDGDILGMYQNTYLERGVMKFRKILLSLMVLDLVLPLFTVSANASSKKIPKNLRGTWVSKAQYNSKHHSKKTLWLPKMRVRVYNKTVKWQFKGTLPTDGGHYDHKVYTIKTIKSSHGLTQLTGHTIFTHWNFLSRHGKELDYGWQNGGDLFMTRAK</sequence>
<protein>
    <submittedName>
        <fullName evidence="1">Uncharacterized protein</fullName>
    </submittedName>
</protein>
<dbReference type="Proteomes" id="UP000051176">
    <property type="component" value="Unassembled WGS sequence"/>
</dbReference>